<feature type="binding site" evidence="1">
    <location>
        <position position="343"/>
    </location>
    <ligand>
        <name>2-oxoglutarate</name>
        <dbReference type="ChEBI" id="CHEBI:16810"/>
    </ligand>
</feature>
<sequence>MKRSFDLTSSSTNTVTLPSKRQASLAGFLKPKNDSTIRSPRKVKSDHVSGIGKEDKPIILEDDDEDEVSKQEQEEEELKSISIIDKGKAKAIDTKSTDDDLVEPWPPSGIDHPYHKPPTKDYNHPIVIPPINDELKPIHFNLNPKVIYNPITDLDLVYYKNFIDKNLSSKKIMDFLLDNLPWYRVKYKVRGIDINTPRFTTVFGKDSTQTPWSGYQKCKPRAIPEILERLMRKVEQVTNSQFNFCLVNYYSTGEDSISYHSDSESFLGLNPTIASLTLGYSRDFLLRHVNYKNHPKTGKSVNTEKFNLEDGDMILMKGKTQHEWQHSIPKRSKAKGRINITFRKGIVKYATENYYNYNVGKGNLHKWNREKQLMEEVDSSDGGVKT</sequence>
<dbReference type="InterPro" id="IPR032852">
    <property type="entry name" value="ALKBH2"/>
</dbReference>
<dbReference type="InterPro" id="IPR037151">
    <property type="entry name" value="AlkB-like_sf"/>
</dbReference>
<dbReference type="PANTHER" id="PTHR31573:SF1">
    <property type="entry name" value="DNA OXIDATIVE DEMETHYLASE ALKBH2"/>
    <property type="match status" value="1"/>
</dbReference>
<reference evidence="4 5" key="1">
    <citation type="submission" date="2024-01" db="EMBL/GenBank/DDBJ databases">
        <title>Comparative genomics of Cryptococcus and Kwoniella reveals pathogenesis evolution and contrasting modes of karyotype evolution via chromosome fusion or intercentromeric recombination.</title>
        <authorList>
            <person name="Coelho M.A."/>
            <person name="David-Palma M."/>
            <person name="Shea T."/>
            <person name="Bowers K."/>
            <person name="McGinley-Smith S."/>
            <person name="Mohammad A.W."/>
            <person name="Gnirke A."/>
            <person name="Yurkov A.M."/>
            <person name="Nowrousian M."/>
            <person name="Sun S."/>
            <person name="Cuomo C.A."/>
            <person name="Heitman J."/>
        </authorList>
    </citation>
    <scope>NUCLEOTIDE SEQUENCE [LARGE SCALE GENOMIC DNA]</scope>
    <source>
        <strain evidence="4 5">CBS 6074</strain>
    </source>
</reference>
<keyword evidence="5" id="KW-1185">Reference proteome</keyword>
<dbReference type="GO" id="GO:0006307">
    <property type="term" value="P:DNA alkylation repair"/>
    <property type="evidence" value="ECO:0007669"/>
    <property type="project" value="TreeGrafter"/>
</dbReference>
<dbReference type="PROSITE" id="PS51471">
    <property type="entry name" value="FE2OG_OXY"/>
    <property type="match status" value="1"/>
</dbReference>
<feature type="binding site" evidence="1">
    <location>
        <position position="250"/>
    </location>
    <ligand>
        <name>2-oxoglutarate</name>
        <dbReference type="ChEBI" id="CHEBI:16810"/>
    </ligand>
</feature>
<dbReference type="InterPro" id="IPR005123">
    <property type="entry name" value="Oxoglu/Fe-dep_dioxygenase_dom"/>
</dbReference>
<evidence type="ECO:0000256" key="1">
    <source>
        <dbReference type="PIRSR" id="PIRSR632852-1"/>
    </source>
</evidence>
<dbReference type="Gene3D" id="2.60.120.590">
    <property type="entry name" value="Alpha-ketoglutarate-dependent dioxygenase AlkB-like"/>
    <property type="match status" value="1"/>
</dbReference>
<gene>
    <name evidence="4" type="ORF">L201_004902</name>
</gene>
<feature type="binding site" evidence="1">
    <location>
        <position position="337"/>
    </location>
    <ligand>
        <name>2-oxoglutarate</name>
        <dbReference type="ChEBI" id="CHEBI:16810"/>
    </ligand>
</feature>
<dbReference type="GO" id="GO:0008198">
    <property type="term" value="F:ferrous iron binding"/>
    <property type="evidence" value="ECO:0007669"/>
    <property type="project" value="TreeGrafter"/>
</dbReference>
<dbReference type="GeneID" id="91095572"/>
<feature type="binding site" evidence="1">
    <location>
        <position position="248"/>
    </location>
    <ligand>
        <name>2-oxoglutarate</name>
        <dbReference type="ChEBI" id="CHEBI:16810"/>
    </ligand>
</feature>
<dbReference type="Pfam" id="PF13532">
    <property type="entry name" value="2OG-FeII_Oxy_2"/>
    <property type="match status" value="1"/>
</dbReference>
<dbReference type="GO" id="GO:0051747">
    <property type="term" value="F:cytosine C-5 DNA demethylase activity"/>
    <property type="evidence" value="ECO:0007669"/>
    <property type="project" value="TreeGrafter"/>
</dbReference>
<dbReference type="GO" id="GO:0035516">
    <property type="term" value="F:broad specificity oxidative DNA demethylase activity"/>
    <property type="evidence" value="ECO:0007669"/>
    <property type="project" value="TreeGrafter"/>
</dbReference>
<feature type="binding site" evidence="1">
    <location>
        <position position="260"/>
    </location>
    <ligand>
        <name>2-oxoglutarate</name>
        <dbReference type="ChEBI" id="CHEBI:16810"/>
    </ligand>
</feature>
<dbReference type="RefSeq" id="XP_066076736.1">
    <property type="nucleotide sequence ID" value="XM_066220639.1"/>
</dbReference>
<dbReference type="Proteomes" id="UP001355207">
    <property type="component" value="Chromosome 6"/>
</dbReference>
<feature type="binding site" evidence="1">
    <location>
        <position position="326"/>
    </location>
    <ligand>
        <name>2-oxoglutarate</name>
        <dbReference type="ChEBI" id="CHEBI:16810"/>
    </ligand>
</feature>
<dbReference type="SUPFAM" id="SSF51197">
    <property type="entry name" value="Clavaminate synthase-like"/>
    <property type="match status" value="1"/>
</dbReference>
<dbReference type="EMBL" id="CP144103">
    <property type="protein sequence ID" value="WWC89973.1"/>
    <property type="molecule type" value="Genomic_DNA"/>
</dbReference>
<organism evidence="4 5">
    <name type="scientific">Kwoniella dendrophila CBS 6074</name>
    <dbReference type="NCBI Taxonomy" id="1295534"/>
    <lineage>
        <taxon>Eukaryota</taxon>
        <taxon>Fungi</taxon>
        <taxon>Dikarya</taxon>
        <taxon>Basidiomycota</taxon>
        <taxon>Agaricomycotina</taxon>
        <taxon>Tremellomycetes</taxon>
        <taxon>Tremellales</taxon>
        <taxon>Cryptococcaceae</taxon>
        <taxon>Kwoniella</taxon>
    </lineage>
</organism>
<feature type="region of interest" description="Disordered" evidence="2">
    <location>
        <begin position="1"/>
        <end position="78"/>
    </location>
</feature>
<name>A0AAX4JYN3_9TREE</name>
<dbReference type="AlphaFoldDB" id="A0AAX4JYN3"/>
<evidence type="ECO:0000313" key="5">
    <source>
        <dbReference type="Proteomes" id="UP001355207"/>
    </source>
</evidence>
<accession>A0AAX4JYN3</accession>
<evidence type="ECO:0000313" key="4">
    <source>
        <dbReference type="EMBL" id="WWC89973.1"/>
    </source>
</evidence>
<evidence type="ECO:0000256" key="2">
    <source>
        <dbReference type="SAM" id="MobiDB-lite"/>
    </source>
</evidence>
<dbReference type="PANTHER" id="PTHR31573">
    <property type="entry name" value="ALPHA-KETOGLUTARATE-DEPENDENT DIOXYGENASE ALKB HOMOLOG 2"/>
    <property type="match status" value="1"/>
</dbReference>
<evidence type="ECO:0000259" key="3">
    <source>
        <dbReference type="PROSITE" id="PS51471"/>
    </source>
</evidence>
<feature type="compositionally biased region" description="Polar residues" evidence="2">
    <location>
        <begin position="1"/>
        <end position="22"/>
    </location>
</feature>
<feature type="binding site" evidence="1">
    <location>
        <position position="341"/>
    </location>
    <ligand>
        <name>2-oxoglutarate</name>
        <dbReference type="ChEBI" id="CHEBI:16810"/>
    </ligand>
</feature>
<feature type="compositionally biased region" description="Basic and acidic residues" evidence="2">
    <location>
        <begin position="43"/>
        <end position="59"/>
    </location>
</feature>
<proteinExistence type="predicted"/>
<feature type="compositionally biased region" description="Acidic residues" evidence="2">
    <location>
        <begin position="60"/>
        <end position="77"/>
    </location>
</feature>
<dbReference type="InterPro" id="IPR027450">
    <property type="entry name" value="AlkB-like"/>
</dbReference>
<feature type="domain" description="Fe2OG dioxygenase" evidence="3">
    <location>
        <begin position="241"/>
        <end position="346"/>
    </location>
</feature>
<protein>
    <recommendedName>
        <fullName evidence="3">Fe2OG dioxygenase domain-containing protein</fullName>
    </recommendedName>
</protein>